<proteinExistence type="predicted"/>
<dbReference type="Gene3D" id="3.30.70.1280">
    <property type="entry name" value="SP0830-like domains"/>
    <property type="match status" value="1"/>
</dbReference>
<dbReference type="RefSeq" id="WP_261293874.1">
    <property type="nucleotide sequence ID" value="NZ_JANQBK010000004.1"/>
</dbReference>
<comment type="caution">
    <text evidence="1">The sequence shown here is derived from an EMBL/GenBank/DDBJ whole genome shotgun (WGS) entry which is preliminary data.</text>
</comment>
<reference evidence="2" key="1">
    <citation type="journal article" date="2019" name="Int. J. Syst. Evol. Microbiol.">
        <title>The Global Catalogue of Microorganisms (GCM) 10K type strain sequencing project: providing services to taxonomists for standard genome sequencing and annotation.</title>
        <authorList>
            <consortium name="The Broad Institute Genomics Platform"/>
            <consortium name="The Broad Institute Genome Sequencing Center for Infectious Disease"/>
            <person name="Wu L."/>
            <person name="Ma J."/>
        </authorList>
    </citation>
    <scope>NUCLEOTIDE SEQUENCE [LARGE SCALE GENOMIC DNA]</scope>
    <source>
        <strain evidence="2">KCTC 42739</strain>
    </source>
</reference>
<dbReference type="PIRSF" id="PIRSF008502">
    <property type="entry name" value="UCP008502"/>
    <property type="match status" value="1"/>
</dbReference>
<name>A0ABV7SQI2_9SPHN</name>
<sequence length="177" mass="19333">MRWAALLRGVNVGGNRKLPMAELKSMVERLGYADVTTLLASGNVVFKSDHGDGAVIEARLEEALEGLGLSTDVLVRTPADIDRIIAADPFPDAAADHPSHYIVAFHRDPVPDGLIGRIPELYQGPERLAAIGRELYIDYAANIGESKLPQAMARLRFPKLATARNWNTVLKLRALLN</sequence>
<protein>
    <submittedName>
        <fullName evidence="1">DUF1697 domain-containing protein</fullName>
    </submittedName>
</protein>
<dbReference type="PANTHER" id="PTHR36439">
    <property type="entry name" value="BLL4334 PROTEIN"/>
    <property type="match status" value="1"/>
</dbReference>
<dbReference type="Proteomes" id="UP001595713">
    <property type="component" value="Unassembled WGS sequence"/>
</dbReference>
<dbReference type="InterPro" id="IPR012545">
    <property type="entry name" value="DUF1697"/>
</dbReference>
<organism evidence="1 2">
    <name type="scientific">Sphingomonas hylomeconis</name>
    <dbReference type="NCBI Taxonomy" id="1395958"/>
    <lineage>
        <taxon>Bacteria</taxon>
        <taxon>Pseudomonadati</taxon>
        <taxon>Pseudomonadota</taxon>
        <taxon>Alphaproteobacteria</taxon>
        <taxon>Sphingomonadales</taxon>
        <taxon>Sphingomonadaceae</taxon>
        <taxon>Sphingomonas</taxon>
    </lineage>
</organism>
<dbReference type="EMBL" id="JBHRXP010000001">
    <property type="protein sequence ID" value="MFC3578713.1"/>
    <property type="molecule type" value="Genomic_DNA"/>
</dbReference>
<dbReference type="SUPFAM" id="SSF160379">
    <property type="entry name" value="SP0830-like"/>
    <property type="match status" value="1"/>
</dbReference>
<gene>
    <name evidence="1" type="ORF">ACFONA_00930</name>
</gene>
<dbReference type="Pfam" id="PF08002">
    <property type="entry name" value="DUF1697"/>
    <property type="match status" value="1"/>
</dbReference>
<keyword evidence="2" id="KW-1185">Reference proteome</keyword>
<dbReference type="PANTHER" id="PTHR36439:SF1">
    <property type="entry name" value="DUF1697 DOMAIN-CONTAINING PROTEIN"/>
    <property type="match status" value="1"/>
</dbReference>
<accession>A0ABV7SQI2</accession>
<evidence type="ECO:0000313" key="1">
    <source>
        <dbReference type="EMBL" id="MFC3578713.1"/>
    </source>
</evidence>
<evidence type="ECO:0000313" key="2">
    <source>
        <dbReference type="Proteomes" id="UP001595713"/>
    </source>
</evidence>